<keyword evidence="1" id="KW-0732">Signal</keyword>
<organism evidence="2 3">
    <name type="scientific">Mannheimia pernigra</name>
    <dbReference type="NCBI Taxonomy" id="111844"/>
    <lineage>
        <taxon>Bacteria</taxon>
        <taxon>Pseudomonadati</taxon>
        <taxon>Pseudomonadota</taxon>
        <taxon>Gammaproteobacteria</taxon>
        <taxon>Pasteurellales</taxon>
        <taxon>Pasteurellaceae</taxon>
        <taxon>Mannheimia</taxon>
    </lineage>
</organism>
<protein>
    <submittedName>
        <fullName evidence="2">Maltose operon protein MalM</fullName>
    </submittedName>
</protein>
<dbReference type="Pfam" id="PF07148">
    <property type="entry name" value="MalM"/>
    <property type="match status" value="1"/>
</dbReference>
<evidence type="ECO:0000256" key="1">
    <source>
        <dbReference type="SAM" id="SignalP"/>
    </source>
</evidence>
<dbReference type="Proteomes" id="UP000509784">
    <property type="component" value="Chromosome"/>
</dbReference>
<accession>A0ABD7A8P0</accession>
<name>A0ABD7A8P0_9PAST</name>
<dbReference type="NCBIfam" id="NF007855">
    <property type="entry name" value="PRK10564.1"/>
    <property type="match status" value="1"/>
</dbReference>
<dbReference type="EMBL" id="CP055305">
    <property type="protein sequence ID" value="QLB42368.1"/>
    <property type="molecule type" value="Genomic_DNA"/>
</dbReference>
<dbReference type="KEGG" id="mpeg:HV560_05870"/>
<dbReference type="AlphaFoldDB" id="A0ABD7A8P0"/>
<sequence>MKKTLLSTAILFANLFVVSPSMANSTAVKPIHINSSELAQIQWQDIPFSQTVKTNLTASKKQAFTASFAGIASPVAAYRIPANQGTLEIEIESPVMDRNVFVPTAVVLDSNFNVAATYSSSEFKLLEERGLKGNRLGAKLNLTPASNQEYIYLLIYTTQQDLDKTTMMPHPAKVYAKATGKQPPAISDIEVAHSLNGQIHINVLGSNGTKFIGLPTDIFSLNSNKVATPVGQSRQNSVKENSNAINAAVDKDTEAYFNQAVMKAIKAKDINRAMNLVNEAEKLGLTSPRQIFLKNVSSN</sequence>
<dbReference type="InterPro" id="IPR010794">
    <property type="entry name" value="MalM"/>
</dbReference>
<dbReference type="RefSeq" id="WP_176812376.1">
    <property type="nucleotide sequence ID" value="NZ_CP055305.1"/>
</dbReference>
<proteinExistence type="predicted"/>
<feature type="chain" id="PRO_5044893473" evidence="1">
    <location>
        <begin position="24"/>
        <end position="299"/>
    </location>
</feature>
<feature type="signal peptide" evidence="1">
    <location>
        <begin position="1"/>
        <end position="23"/>
    </location>
</feature>
<reference evidence="2 3" key="1">
    <citation type="submission" date="2020-06" db="EMBL/GenBank/DDBJ databases">
        <title>Mannheimia pernigra sp. nov. isolated from bovine respiratory tract.</title>
        <authorList>
            <person name="Kuhnert P."/>
            <person name="Akarsu-Egger H."/>
        </authorList>
    </citation>
    <scope>NUCLEOTIDE SEQUENCE [LARGE SCALE GENOMIC DNA]</scope>
    <source>
        <strain evidence="2 3">17CN0883</strain>
    </source>
</reference>
<gene>
    <name evidence="2" type="primary">malM</name>
    <name evidence="2" type="ORF">HV560_05870</name>
</gene>
<evidence type="ECO:0000313" key="3">
    <source>
        <dbReference type="Proteomes" id="UP000509784"/>
    </source>
</evidence>
<evidence type="ECO:0000313" key="2">
    <source>
        <dbReference type="EMBL" id="QLB42368.1"/>
    </source>
</evidence>